<feature type="domain" description="Integrase zinc-binding" evidence="1">
    <location>
        <begin position="332"/>
        <end position="384"/>
    </location>
</feature>
<dbReference type="PANTHER" id="PTHR47331">
    <property type="entry name" value="PHD-TYPE DOMAIN-CONTAINING PROTEIN"/>
    <property type="match status" value="1"/>
</dbReference>
<protein>
    <recommendedName>
        <fullName evidence="5">DUF5641 domain-containing protein</fullName>
    </recommendedName>
</protein>
<dbReference type="AlphaFoldDB" id="A0A151I5H3"/>
<feature type="domain" description="DUF5641" evidence="2">
    <location>
        <begin position="467"/>
        <end position="560"/>
    </location>
</feature>
<name>A0A151I5H3_9HYME</name>
<dbReference type="STRING" id="520822.A0A151I5H3"/>
<dbReference type="Proteomes" id="UP000078540">
    <property type="component" value="Unassembled WGS sequence"/>
</dbReference>
<gene>
    <name evidence="3" type="ORF">ALC53_03209</name>
</gene>
<evidence type="ECO:0000313" key="4">
    <source>
        <dbReference type="Proteomes" id="UP000078540"/>
    </source>
</evidence>
<accession>A0A151I5H3</accession>
<organism evidence="3 4">
    <name type="scientific">Atta colombica</name>
    <dbReference type="NCBI Taxonomy" id="520822"/>
    <lineage>
        <taxon>Eukaryota</taxon>
        <taxon>Metazoa</taxon>
        <taxon>Ecdysozoa</taxon>
        <taxon>Arthropoda</taxon>
        <taxon>Hexapoda</taxon>
        <taxon>Insecta</taxon>
        <taxon>Pterygota</taxon>
        <taxon>Neoptera</taxon>
        <taxon>Endopterygota</taxon>
        <taxon>Hymenoptera</taxon>
        <taxon>Apocrita</taxon>
        <taxon>Aculeata</taxon>
        <taxon>Formicoidea</taxon>
        <taxon>Formicidae</taxon>
        <taxon>Myrmicinae</taxon>
        <taxon>Atta</taxon>
    </lineage>
</organism>
<dbReference type="Pfam" id="PF18701">
    <property type="entry name" value="DUF5641"/>
    <property type="match status" value="1"/>
</dbReference>
<evidence type="ECO:0000313" key="3">
    <source>
        <dbReference type="EMBL" id="KYM87991.1"/>
    </source>
</evidence>
<evidence type="ECO:0000259" key="1">
    <source>
        <dbReference type="Pfam" id="PF17921"/>
    </source>
</evidence>
<reference evidence="3 4" key="1">
    <citation type="submission" date="2015-09" db="EMBL/GenBank/DDBJ databases">
        <title>Atta colombica WGS genome.</title>
        <authorList>
            <person name="Nygaard S."/>
            <person name="Hu H."/>
            <person name="Boomsma J."/>
            <person name="Zhang G."/>
        </authorList>
    </citation>
    <scope>NUCLEOTIDE SEQUENCE [LARGE SCALE GENOMIC DNA]</scope>
    <source>
        <strain evidence="3">Treedump-2</strain>
        <tissue evidence="3">Whole body</tissue>
    </source>
</reference>
<dbReference type="Gene3D" id="1.10.340.70">
    <property type="match status" value="1"/>
</dbReference>
<feature type="non-terminal residue" evidence="3">
    <location>
        <position position="1"/>
    </location>
</feature>
<evidence type="ECO:0000259" key="2">
    <source>
        <dbReference type="Pfam" id="PF18701"/>
    </source>
</evidence>
<keyword evidence="4" id="KW-1185">Reference proteome</keyword>
<dbReference type="EMBL" id="KQ976426">
    <property type="protein sequence ID" value="KYM87991.1"/>
    <property type="molecule type" value="Genomic_DNA"/>
</dbReference>
<dbReference type="Pfam" id="PF17921">
    <property type="entry name" value="Integrase_H2C2"/>
    <property type="match status" value="1"/>
</dbReference>
<proteinExistence type="predicted"/>
<dbReference type="InterPro" id="IPR041588">
    <property type="entry name" value="Integrase_H2C2"/>
</dbReference>
<dbReference type="InterPro" id="IPR040676">
    <property type="entry name" value="DUF5641"/>
</dbReference>
<sequence length="574" mass="65439">DESEGCDRDGFEETFYALFGRIRELISPSSTLRVFIFSLLSSSVRESDNSMHIRLPKLNLPTFLSANVDTYELTTVTYGTAFASFLATRCLKHLAEQHVIINSLAVRHASFDFYVDDMLTGADTIDELKLIRDETIQLLKLGAFDLSKWTSNCPELLQIDNRNRMPVIIGDNATDSCILGMQWNQCQDTFQFLCKLNTEHVISKRIVLSEIAKLLDPLGLLGPVIVIAKIISTFHPCIIDDLLNKCSNLNKICRIIAYCLRLSKAHLSPAEIATALDSICRAVQQRVFYREYETSSNILSLSPFLDESRLMRVGGRLKNSNLAHSMHCKHILYQRIIEHKHTRNLHAGLQATMAFMRQRFWSLSLRSTVRGIIQKCVTCFRAKSNQSEALMGSLPASRVNVSRPFSRCGVDYVGPLLLREGKHRSARSHKAYSLNDLAYPGHFLVGTTLNGLPCIDLSDVNENRLLRWQRVEQIRQHFWRRWSNEYLHSLQARTKWIVSKGTQLSTNQLVLIRQPNLAPLQWAMRRVLEVHLAPDGIARTATIKIVKGSYVRPLSKLLILPKFKSSRYFTKHLV</sequence>
<evidence type="ECO:0008006" key="5">
    <source>
        <dbReference type="Google" id="ProtNLM"/>
    </source>
</evidence>